<keyword evidence="2" id="KW-0547">Nucleotide-binding</keyword>
<dbReference type="Proteomes" id="UP000887540">
    <property type="component" value="Unplaced"/>
</dbReference>
<evidence type="ECO:0000256" key="1">
    <source>
        <dbReference type="ARBA" id="ARBA00007381"/>
    </source>
</evidence>
<dbReference type="InterPro" id="IPR043129">
    <property type="entry name" value="ATPase_NBD"/>
</dbReference>
<dbReference type="AlphaFoldDB" id="A0A914D2L2"/>
<dbReference type="Gene3D" id="3.90.640.10">
    <property type="entry name" value="Actin, Chain A, domain 4"/>
    <property type="match status" value="1"/>
</dbReference>
<dbReference type="GO" id="GO:0140662">
    <property type="term" value="F:ATP-dependent protein folding chaperone"/>
    <property type="evidence" value="ECO:0007669"/>
    <property type="project" value="InterPro"/>
</dbReference>
<comment type="similarity">
    <text evidence="1">Belongs to the heat shock protein 70 family.</text>
</comment>
<proteinExistence type="inferred from homology"/>
<organism evidence="4 5">
    <name type="scientific">Acrobeloides nanus</name>
    <dbReference type="NCBI Taxonomy" id="290746"/>
    <lineage>
        <taxon>Eukaryota</taxon>
        <taxon>Metazoa</taxon>
        <taxon>Ecdysozoa</taxon>
        <taxon>Nematoda</taxon>
        <taxon>Chromadorea</taxon>
        <taxon>Rhabditida</taxon>
        <taxon>Tylenchina</taxon>
        <taxon>Cephalobomorpha</taxon>
        <taxon>Cephaloboidea</taxon>
        <taxon>Cephalobidae</taxon>
        <taxon>Acrobeloides</taxon>
    </lineage>
</organism>
<sequence>MNINGASKQIKPEEVSSHILTKLKKSAEEVVRQPIRNIVLTVPAYFDEYQKGATIQAAEMAGLNVLELISEPSAAAYAYGYDQKQDSNDNLLIFDLGGGTLDVVIVEVKNGIFNVLTIGGDTQLGGRDFDNALMDYVADIIEKKYKKKISGNVRIMQKLMKECIDLKHMLSSANETR</sequence>
<evidence type="ECO:0000256" key="2">
    <source>
        <dbReference type="ARBA" id="ARBA00022741"/>
    </source>
</evidence>
<protein>
    <submittedName>
        <fullName evidence="5">Heat shock protein 70</fullName>
    </submittedName>
</protein>
<dbReference type="Pfam" id="PF00012">
    <property type="entry name" value="HSP70"/>
    <property type="match status" value="1"/>
</dbReference>
<dbReference type="WBParaSite" id="ACRNAN_scaffold1789.g30847.t1">
    <property type="protein sequence ID" value="ACRNAN_scaffold1789.g30847.t1"/>
    <property type="gene ID" value="ACRNAN_scaffold1789.g30847"/>
</dbReference>
<evidence type="ECO:0000256" key="3">
    <source>
        <dbReference type="ARBA" id="ARBA00022840"/>
    </source>
</evidence>
<dbReference type="SUPFAM" id="SSF53067">
    <property type="entry name" value="Actin-like ATPase domain"/>
    <property type="match status" value="2"/>
</dbReference>
<dbReference type="GO" id="GO:0005524">
    <property type="term" value="F:ATP binding"/>
    <property type="evidence" value="ECO:0007669"/>
    <property type="project" value="UniProtKB-KW"/>
</dbReference>
<dbReference type="FunFam" id="3.30.420.40:FF:000028">
    <property type="entry name" value="heat shock 70 kDa protein-like"/>
    <property type="match status" value="1"/>
</dbReference>
<evidence type="ECO:0000313" key="4">
    <source>
        <dbReference type="Proteomes" id="UP000887540"/>
    </source>
</evidence>
<dbReference type="Gene3D" id="3.30.30.30">
    <property type="match status" value="1"/>
</dbReference>
<keyword evidence="4" id="KW-1185">Reference proteome</keyword>
<dbReference type="Gene3D" id="3.30.420.40">
    <property type="match status" value="2"/>
</dbReference>
<keyword evidence="3" id="KW-0067">ATP-binding</keyword>
<reference evidence="5" key="1">
    <citation type="submission" date="2022-11" db="UniProtKB">
        <authorList>
            <consortium name="WormBaseParasite"/>
        </authorList>
    </citation>
    <scope>IDENTIFICATION</scope>
</reference>
<dbReference type="InterPro" id="IPR013126">
    <property type="entry name" value="Hsp_70_fam"/>
</dbReference>
<accession>A0A914D2L2</accession>
<name>A0A914D2L2_9BILA</name>
<dbReference type="PANTHER" id="PTHR19375">
    <property type="entry name" value="HEAT SHOCK PROTEIN 70KDA"/>
    <property type="match status" value="1"/>
</dbReference>
<evidence type="ECO:0000313" key="5">
    <source>
        <dbReference type="WBParaSite" id="ACRNAN_scaffold1789.g30847.t1"/>
    </source>
</evidence>